<accession>A0AAD4RVE5</accession>
<keyword evidence="2" id="KW-1185">Reference proteome</keyword>
<dbReference type="AlphaFoldDB" id="A0AAD4RVE5"/>
<organism evidence="1 2">
    <name type="scientific">Papaver atlanticum</name>
    <dbReference type="NCBI Taxonomy" id="357466"/>
    <lineage>
        <taxon>Eukaryota</taxon>
        <taxon>Viridiplantae</taxon>
        <taxon>Streptophyta</taxon>
        <taxon>Embryophyta</taxon>
        <taxon>Tracheophyta</taxon>
        <taxon>Spermatophyta</taxon>
        <taxon>Magnoliopsida</taxon>
        <taxon>Ranunculales</taxon>
        <taxon>Papaveraceae</taxon>
        <taxon>Papaveroideae</taxon>
        <taxon>Papaver</taxon>
    </lineage>
</organism>
<dbReference type="EMBL" id="JAJJMB010017985">
    <property type="protein sequence ID" value="KAI3832943.1"/>
    <property type="molecule type" value="Genomic_DNA"/>
</dbReference>
<gene>
    <name evidence="1" type="ORF">MKW98_025827</name>
</gene>
<evidence type="ECO:0000313" key="2">
    <source>
        <dbReference type="Proteomes" id="UP001202328"/>
    </source>
</evidence>
<evidence type="ECO:0000313" key="1">
    <source>
        <dbReference type="EMBL" id="KAI3832943.1"/>
    </source>
</evidence>
<comment type="caution">
    <text evidence="1">The sequence shown here is derived from an EMBL/GenBank/DDBJ whole genome shotgun (WGS) entry which is preliminary data.</text>
</comment>
<sequence>MHPSAEEAHKKVMEAKAKYKQAGASGGKICLISEPLEDVFGANRKDCIRGHSSRTSKKQAQMAAVAFSALQNRDSQKEQKLNNIEAIAGHVSI</sequence>
<name>A0AAD4RVE5_9MAGN</name>
<reference evidence="1" key="1">
    <citation type="submission" date="2022-04" db="EMBL/GenBank/DDBJ databases">
        <title>A functionally conserved STORR gene fusion in Papaver species that diverged 16.8 million years ago.</title>
        <authorList>
            <person name="Catania T."/>
        </authorList>
    </citation>
    <scope>NUCLEOTIDE SEQUENCE</scope>
    <source>
        <strain evidence="1">S-188037</strain>
    </source>
</reference>
<proteinExistence type="predicted"/>
<protein>
    <submittedName>
        <fullName evidence="1">Uncharacterized protein</fullName>
    </submittedName>
</protein>
<dbReference type="Proteomes" id="UP001202328">
    <property type="component" value="Unassembled WGS sequence"/>
</dbReference>